<accession>A0ABN1MYT1</accession>
<dbReference type="PROSITE" id="PS51257">
    <property type="entry name" value="PROKAR_LIPOPROTEIN"/>
    <property type="match status" value="1"/>
</dbReference>
<evidence type="ECO:0000259" key="2">
    <source>
        <dbReference type="Pfam" id="PF07364"/>
    </source>
</evidence>
<comment type="caution">
    <text evidence="3">The sequence shown here is derived from an EMBL/GenBank/DDBJ whole genome shotgun (WGS) entry which is preliminary data.</text>
</comment>
<organism evidence="3 4">
    <name type="scientific">Algoriphagus jejuensis</name>
    <dbReference type="NCBI Taxonomy" id="419934"/>
    <lineage>
        <taxon>Bacteria</taxon>
        <taxon>Pseudomonadati</taxon>
        <taxon>Bacteroidota</taxon>
        <taxon>Cytophagia</taxon>
        <taxon>Cytophagales</taxon>
        <taxon>Cyclobacteriaceae</taxon>
        <taxon>Algoriphagus</taxon>
    </lineage>
</organism>
<reference evidence="3 4" key="1">
    <citation type="journal article" date="2019" name="Int. J. Syst. Evol. Microbiol.">
        <title>The Global Catalogue of Microorganisms (GCM) 10K type strain sequencing project: providing services to taxonomists for standard genome sequencing and annotation.</title>
        <authorList>
            <consortium name="The Broad Institute Genomics Platform"/>
            <consortium name="The Broad Institute Genome Sequencing Center for Infectious Disease"/>
            <person name="Wu L."/>
            <person name="Ma J."/>
        </authorList>
    </citation>
    <scope>NUCLEOTIDE SEQUENCE [LARGE SCALE GENOMIC DNA]</scope>
    <source>
        <strain evidence="3 4">JCM 16112</strain>
    </source>
</reference>
<dbReference type="RefSeq" id="WP_343850250.1">
    <property type="nucleotide sequence ID" value="NZ_BAAAFI010000007.1"/>
</dbReference>
<sequence length="518" mass="56544">MKNLFLAFLALWTISCATKEESKSLPRIAIAGLAIESSTFSPATSDVAAFRTREGADIFSYYPFLDSASVDRGRAEWFPALRGHAIPGGIVTREAYEELVGKTLDMLKANLPYDGLFFDIHGAMSVVGLDDPEGDFIIRVREVVGYETLISTSMDLHGNVSWRLAENSDLITCYRMAPHEDALESKQRAVENLLDRLESGKGKPAYKAWIPVPILLPGEKTSTRIEPGKGLYAKVDPVTKNEGVVDAAIWIGYAWADEPRNHAVVMVTGDDQTAVKESAEYLAKSFWDVRNEFEFVAPVATLDESLNMALASDKKPFMISDMGDNPTAGGAGDVTWTLTEILKRPEFKSANGPTLIYASIPGPELVEKAIAAGVGGTVEGIAGAAIDNRFAPPVMLKGTVEAVKEGDGAADVEVVVKVGSVHVIVTKKRKPYHNEKDFTDLGLKPREADVVVVKIGYLVPELYDMRGDWIMAQTPGGVDQDLERLGYKRIRRPMYPLDKDMADPDLTAKFVPLSGSKK</sequence>
<evidence type="ECO:0000313" key="4">
    <source>
        <dbReference type="Proteomes" id="UP001500469"/>
    </source>
</evidence>
<dbReference type="Pfam" id="PF07364">
    <property type="entry name" value="DUF1485"/>
    <property type="match status" value="1"/>
</dbReference>
<feature type="domain" description="Microcystin LR degradation protein MlrC N-terminal" evidence="2">
    <location>
        <begin position="27"/>
        <end position="309"/>
    </location>
</feature>
<gene>
    <name evidence="3" type="ORF">GCM10009119_16210</name>
</gene>
<dbReference type="InterPro" id="IPR015995">
    <property type="entry name" value="MlrC_N"/>
</dbReference>
<evidence type="ECO:0000313" key="3">
    <source>
        <dbReference type="EMBL" id="GAA0878653.1"/>
    </source>
</evidence>
<dbReference type="Proteomes" id="UP001500469">
    <property type="component" value="Unassembled WGS sequence"/>
</dbReference>
<dbReference type="PIRSF" id="PIRSF012702">
    <property type="entry name" value="UCP012702"/>
    <property type="match status" value="1"/>
</dbReference>
<evidence type="ECO:0000259" key="1">
    <source>
        <dbReference type="Pfam" id="PF07171"/>
    </source>
</evidence>
<dbReference type="InterPro" id="IPR009197">
    <property type="entry name" value="MlrC"/>
</dbReference>
<proteinExistence type="predicted"/>
<protein>
    <submittedName>
        <fullName evidence="3">M81 family metallopeptidase</fullName>
    </submittedName>
</protein>
<keyword evidence="4" id="KW-1185">Reference proteome</keyword>
<dbReference type="EMBL" id="BAAAFI010000007">
    <property type="protein sequence ID" value="GAA0878653.1"/>
    <property type="molecule type" value="Genomic_DNA"/>
</dbReference>
<feature type="domain" description="Microcystin LR degradation protein MlrC C-terminal" evidence="1">
    <location>
        <begin position="319"/>
        <end position="489"/>
    </location>
</feature>
<dbReference type="InterPro" id="IPR010799">
    <property type="entry name" value="MlrC_C"/>
</dbReference>
<dbReference type="Pfam" id="PF07171">
    <property type="entry name" value="MlrC_C"/>
    <property type="match status" value="1"/>
</dbReference>
<name>A0ABN1MYT1_9BACT</name>